<gene>
    <name evidence="2" type="ORF">Smic_85950</name>
</gene>
<reference evidence="2 3" key="1">
    <citation type="submission" date="2020-05" db="EMBL/GenBank/DDBJ databases">
        <title>Whole genome shotgun sequence of Streptomyces microflavus NBRC 13062.</title>
        <authorList>
            <person name="Komaki H."/>
            <person name="Tamura T."/>
        </authorList>
    </citation>
    <scope>NUCLEOTIDE SEQUENCE [LARGE SCALE GENOMIC DNA]</scope>
    <source>
        <strain evidence="2 3">NBRC 13062</strain>
    </source>
</reference>
<proteinExistence type="predicted"/>
<feature type="compositionally biased region" description="Basic and acidic residues" evidence="1">
    <location>
        <begin position="93"/>
        <end position="107"/>
    </location>
</feature>
<name>A0A7J0D6G1_STRMI</name>
<evidence type="ECO:0000313" key="2">
    <source>
        <dbReference type="EMBL" id="GFN10039.1"/>
    </source>
</evidence>
<accession>A0A7J0D6G1</accession>
<dbReference type="EMBL" id="BLWD01000004">
    <property type="protein sequence ID" value="GFN10039.1"/>
    <property type="molecule type" value="Genomic_DNA"/>
</dbReference>
<comment type="caution">
    <text evidence="2">The sequence shown here is derived from an EMBL/GenBank/DDBJ whole genome shotgun (WGS) entry which is preliminary data.</text>
</comment>
<evidence type="ECO:0000256" key="1">
    <source>
        <dbReference type="SAM" id="MobiDB-lite"/>
    </source>
</evidence>
<evidence type="ECO:0000313" key="3">
    <source>
        <dbReference type="Proteomes" id="UP000498740"/>
    </source>
</evidence>
<organism evidence="2 3">
    <name type="scientific">Streptomyces microflavus</name>
    <name type="common">Streptomyces lipmanii</name>
    <dbReference type="NCBI Taxonomy" id="1919"/>
    <lineage>
        <taxon>Bacteria</taxon>
        <taxon>Bacillati</taxon>
        <taxon>Actinomycetota</taxon>
        <taxon>Actinomycetes</taxon>
        <taxon>Kitasatosporales</taxon>
        <taxon>Streptomycetaceae</taxon>
        <taxon>Streptomyces</taxon>
    </lineage>
</organism>
<dbReference type="AlphaFoldDB" id="A0A7J0D6G1"/>
<sequence>MSGGIRHGQTKKGHRPSIAPEKLPGYPGVTDYGALDGARARHCAKFRASPSTPNPTTTPPALLQSLVRLPAREHSKELYAATAAAGVPQRQRPPGEGEHRPGRGQTE</sequence>
<dbReference type="Proteomes" id="UP000498740">
    <property type="component" value="Unassembled WGS sequence"/>
</dbReference>
<feature type="region of interest" description="Disordered" evidence="1">
    <location>
        <begin position="1"/>
        <end position="26"/>
    </location>
</feature>
<feature type="region of interest" description="Disordered" evidence="1">
    <location>
        <begin position="79"/>
        <end position="107"/>
    </location>
</feature>
<protein>
    <submittedName>
        <fullName evidence="2">Uncharacterized protein</fullName>
    </submittedName>
</protein>